<evidence type="ECO:0000313" key="14">
    <source>
        <dbReference type="EMBL" id="MBH8593729.1"/>
    </source>
</evidence>
<evidence type="ECO:0000256" key="6">
    <source>
        <dbReference type="ARBA" id="ARBA00022642"/>
    </source>
</evidence>
<sequence>MSMMDTMLNYLDQDLPEVYRSMSGRELDERIQKAKKALGDDLVILGHHYQRDDVIQYADYRGDSLQLAKTGAKQKNAKYIVFCGVHFMAETADTLAAPGQTVILPDLRAGCSMADMADIEEVEEAWDVLQETFQDTVIPVTYVNSTAAIKAFVGKHGGTTCTSSNAKQVLDWAFRQKKRVFFLPDQHLGRNTAYDQLGIPLEEMVVWNPKDGKFEEQRGPLDSVRMILWKGYCSVHQKFTPEQVHRIRKRDPEMKVIVHPECSFDVVQLADDSGSTSYIIKVIEEAPAGSRWAIGTEVNLVQRLAQEHPDKHIELLSTTMCPCLTMNRIDRPHLLWALESILEGNPIHVIKVDEETKHWSKVALDRMLTV</sequence>
<evidence type="ECO:0000256" key="2">
    <source>
        <dbReference type="ARBA" id="ARBA00005065"/>
    </source>
</evidence>
<keyword evidence="8 13" id="KW-0479">Metal-binding</keyword>
<feature type="binding site" evidence="13">
    <location>
        <position position="163"/>
    </location>
    <ligand>
        <name>iminosuccinate</name>
        <dbReference type="ChEBI" id="CHEBI:77875"/>
    </ligand>
</feature>
<comment type="similarity">
    <text evidence="13">Belongs to the quinolinate synthase family. Type 3 subfamily.</text>
</comment>
<comment type="function">
    <text evidence="1 13">Catalyzes the condensation of iminoaspartate with dihydroxyacetone phosphate to form quinolinate.</text>
</comment>
<evidence type="ECO:0000313" key="15">
    <source>
        <dbReference type="Proteomes" id="UP000633619"/>
    </source>
</evidence>
<keyword evidence="15" id="KW-1185">Reference proteome</keyword>
<name>A0A8I1DDB4_THEIN</name>
<dbReference type="RefSeq" id="WP_181731232.1">
    <property type="nucleotide sequence ID" value="NZ_JACEIR010000001.1"/>
</dbReference>
<comment type="catalytic activity">
    <reaction evidence="11">
        <text>iminosuccinate + dihydroxyacetone phosphate = quinolinate + phosphate + 2 H2O + H(+)</text>
        <dbReference type="Rhea" id="RHEA:25888"/>
        <dbReference type="ChEBI" id="CHEBI:15377"/>
        <dbReference type="ChEBI" id="CHEBI:15378"/>
        <dbReference type="ChEBI" id="CHEBI:29959"/>
        <dbReference type="ChEBI" id="CHEBI:43474"/>
        <dbReference type="ChEBI" id="CHEBI:57642"/>
        <dbReference type="ChEBI" id="CHEBI:77875"/>
        <dbReference type="EC" id="2.5.1.72"/>
    </reaction>
    <physiologicalReaction direction="left-to-right" evidence="11">
        <dbReference type="Rhea" id="RHEA:25889"/>
    </physiologicalReaction>
</comment>
<dbReference type="EC" id="2.5.1.72" evidence="3 13"/>
<evidence type="ECO:0000256" key="7">
    <source>
        <dbReference type="ARBA" id="ARBA00022679"/>
    </source>
</evidence>
<feature type="binding site" evidence="13">
    <location>
        <position position="111"/>
    </location>
    <ligand>
        <name>[4Fe-4S] cluster</name>
        <dbReference type="ChEBI" id="CHEBI:49883"/>
    </ligand>
</feature>
<dbReference type="Gene3D" id="3.40.50.10800">
    <property type="entry name" value="NadA-like"/>
    <property type="match status" value="3"/>
</dbReference>
<dbReference type="GO" id="GO:0051539">
    <property type="term" value="F:4 iron, 4 sulfur cluster binding"/>
    <property type="evidence" value="ECO:0007669"/>
    <property type="project" value="UniProtKB-KW"/>
</dbReference>
<evidence type="ECO:0000256" key="10">
    <source>
        <dbReference type="ARBA" id="ARBA00023014"/>
    </source>
</evidence>
<comment type="pathway">
    <text evidence="2 13">Cofactor biosynthesis; NAD(+) biosynthesis; quinolinate from iminoaspartate: step 1/1.</text>
</comment>
<dbReference type="SUPFAM" id="SSF142754">
    <property type="entry name" value="NadA-like"/>
    <property type="match status" value="1"/>
</dbReference>
<evidence type="ECO:0000256" key="5">
    <source>
        <dbReference type="ARBA" id="ARBA00022490"/>
    </source>
</evidence>
<gene>
    <name evidence="13 14" type="primary">nadA</name>
    <name evidence="14" type="ORF">I8U20_00110</name>
</gene>
<evidence type="ECO:0000256" key="9">
    <source>
        <dbReference type="ARBA" id="ARBA00023004"/>
    </source>
</evidence>
<comment type="caution">
    <text evidence="14">The sequence shown here is derived from an EMBL/GenBank/DDBJ whole genome shotgun (WGS) entry which is preliminary data.</text>
</comment>
<organism evidence="14 15">
    <name type="scientific">Thermoactinomyces intermedius</name>
    <dbReference type="NCBI Taxonomy" id="2024"/>
    <lineage>
        <taxon>Bacteria</taxon>
        <taxon>Bacillati</taxon>
        <taxon>Bacillota</taxon>
        <taxon>Bacilli</taxon>
        <taxon>Bacillales</taxon>
        <taxon>Thermoactinomycetaceae</taxon>
        <taxon>Thermoactinomyces</taxon>
    </lineage>
</organism>
<accession>A0A8I1DDB4</accession>
<feature type="binding site" evidence="13">
    <location>
        <position position="64"/>
    </location>
    <ligand>
        <name>iminosuccinate</name>
        <dbReference type="ChEBI" id="CHEBI:77875"/>
    </ligand>
</feature>
<feature type="binding site" evidence="13">
    <location>
        <position position="276"/>
    </location>
    <ligand>
        <name>iminosuccinate</name>
        <dbReference type="ChEBI" id="CHEBI:77875"/>
    </ligand>
</feature>
<dbReference type="NCBIfam" id="TIGR00550">
    <property type="entry name" value="nadA"/>
    <property type="match status" value="1"/>
</dbReference>
<dbReference type="GO" id="GO:0034628">
    <property type="term" value="P:'de novo' NAD+ biosynthetic process from L-aspartate"/>
    <property type="evidence" value="ECO:0007669"/>
    <property type="project" value="TreeGrafter"/>
</dbReference>
<keyword evidence="5 13" id="KW-0963">Cytoplasm</keyword>
<dbReference type="Proteomes" id="UP000633619">
    <property type="component" value="Unassembled WGS sequence"/>
</dbReference>
<dbReference type="FunFam" id="3.40.50.10800:FF:000001">
    <property type="entry name" value="Quinolinate synthase A"/>
    <property type="match status" value="1"/>
</dbReference>
<dbReference type="UniPathway" id="UPA00253">
    <property type="reaction ID" value="UER00327"/>
</dbReference>
<dbReference type="NCBIfam" id="NF006880">
    <property type="entry name" value="PRK09375.2-1"/>
    <property type="match status" value="1"/>
</dbReference>
<dbReference type="GO" id="GO:0008987">
    <property type="term" value="F:quinolinate synthetase A activity"/>
    <property type="evidence" value="ECO:0007669"/>
    <property type="project" value="UniProtKB-UniRule"/>
</dbReference>
<dbReference type="InterPro" id="IPR023515">
    <property type="entry name" value="Quinolinate_synth_A_type3"/>
</dbReference>
<dbReference type="PANTHER" id="PTHR30573">
    <property type="entry name" value="QUINOLINATE SYNTHETASE A"/>
    <property type="match status" value="1"/>
</dbReference>
<comment type="subcellular location">
    <subcellularLocation>
        <location evidence="13">Cytoplasm</location>
    </subcellularLocation>
</comment>
<evidence type="ECO:0000256" key="11">
    <source>
        <dbReference type="ARBA" id="ARBA00050125"/>
    </source>
</evidence>
<feature type="binding site" evidence="13">
    <location>
        <position position="323"/>
    </location>
    <ligand>
        <name>[4Fe-4S] cluster</name>
        <dbReference type="ChEBI" id="CHEBI:49883"/>
    </ligand>
</feature>
<feature type="binding site" evidence="13">
    <location>
        <begin position="259"/>
        <end position="261"/>
    </location>
    <ligand>
        <name>iminosuccinate</name>
        <dbReference type="ChEBI" id="CHEBI:77875"/>
    </ligand>
</feature>
<evidence type="ECO:0000256" key="4">
    <source>
        <dbReference type="ARBA" id="ARBA00022485"/>
    </source>
</evidence>
<dbReference type="GO" id="GO:0046872">
    <property type="term" value="F:metal ion binding"/>
    <property type="evidence" value="ECO:0007669"/>
    <property type="project" value="UniProtKB-KW"/>
</dbReference>
<dbReference type="Pfam" id="PF02445">
    <property type="entry name" value="NadA"/>
    <property type="match status" value="1"/>
</dbReference>
<keyword evidence="7 13" id="KW-0808">Transferase</keyword>
<protein>
    <recommendedName>
        <fullName evidence="12 13">Quinolinate synthase</fullName>
        <ecNumber evidence="3 13">2.5.1.72</ecNumber>
    </recommendedName>
</protein>
<evidence type="ECO:0000256" key="3">
    <source>
        <dbReference type="ARBA" id="ARBA00012669"/>
    </source>
</evidence>
<comment type="cofactor">
    <cofactor evidence="13">
        <name>[4Fe-4S] cluster</name>
        <dbReference type="ChEBI" id="CHEBI:49883"/>
    </cofactor>
    <text evidence="13">Binds 1 [4Fe-4S] cluster per subunit.</text>
</comment>
<feature type="binding site" evidence="13">
    <location>
        <begin position="142"/>
        <end position="144"/>
    </location>
    <ligand>
        <name>iminosuccinate</name>
        <dbReference type="ChEBI" id="CHEBI:77875"/>
    </ligand>
</feature>
<evidence type="ECO:0000256" key="1">
    <source>
        <dbReference type="ARBA" id="ARBA00003791"/>
    </source>
</evidence>
<dbReference type="GO" id="GO:0005829">
    <property type="term" value="C:cytosol"/>
    <property type="evidence" value="ECO:0007669"/>
    <property type="project" value="TreeGrafter"/>
</dbReference>
<feature type="binding site" evidence="13">
    <location>
        <position position="47"/>
    </location>
    <ligand>
        <name>iminosuccinate</name>
        <dbReference type="ChEBI" id="CHEBI:77875"/>
    </ligand>
</feature>
<dbReference type="InterPro" id="IPR036094">
    <property type="entry name" value="NadA_sf"/>
</dbReference>
<evidence type="ECO:0000256" key="8">
    <source>
        <dbReference type="ARBA" id="ARBA00022723"/>
    </source>
</evidence>
<dbReference type="InterPro" id="IPR003473">
    <property type="entry name" value="NadA"/>
</dbReference>
<keyword evidence="6 13" id="KW-0662">Pyridine nucleotide biosynthesis</keyword>
<evidence type="ECO:0000256" key="13">
    <source>
        <dbReference type="HAMAP-Rule" id="MF_00569"/>
    </source>
</evidence>
<keyword evidence="9 13" id="KW-0408">Iron</keyword>
<keyword evidence="4 13" id="KW-0004">4Fe-4S</keyword>
<dbReference type="EMBL" id="JAECVW010000001">
    <property type="protein sequence ID" value="MBH8593729.1"/>
    <property type="molecule type" value="Genomic_DNA"/>
</dbReference>
<dbReference type="NCBIfam" id="NF006883">
    <property type="entry name" value="PRK09375.2-4"/>
    <property type="match status" value="1"/>
</dbReference>
<feature type="binding site" evidence="13">
    <location>
        <position position="233"/>
    </location>
    <ligand>
        <name>[4Fe-4S] cluster</name>
        <dbReference type="ChEBI" id="CHEBI:49883"/>
    </ligand>
</feature>
<proteinExistence type="inferred from homology"/>
<dbReference type="AlphaFoldDB" id="A0A8I1DDB4"/>
<dbReference type="HAMAP" id="MF_00569">
    <property type="entry name" value="NadA_type3"/>
    <property type="match status" value="1"/>
</dbReference>
<dbReference type="PANTHER" id="PTHR30573:SF0">
    <property type="entry name" value="QUINOLINATE SYNTHASE, CHLOROPLASTIC"/>
    <property type="match status" value="1"/>
</dbReference>
<evidence type="ECO:0000256" key="12">
    <source>
        <dbReference type="ARBA" id="ARBA00073059"/>
    </source>
</evidence>
<reference evidence="14 15" key="1">
    <citation type="submission" date="2020-12" db="EMBL/GenBank/DDBJ databases">
        <title>WGS of Thermoactinomyces spp.</title>
        <authorList>
            <person name="Cheng K."/>
        </authorList>
    </citation>
    <scope>NUCLEOTIDE SEQUENCE [LARGE SCALE GENOMIC DNA]</scope>
    <source>
        <strain evidence="15">CICC 10671\DSM 43846</strain>
    </source>
</reference>
<keyword evidence="10 13" id="KW-0411">Iron-sulfur</keyword>